<feature type="signal peptide" evidence="3">
    <location>
        <begin position="1"/>
        <end position="21"/>
    </location>
</feature>
<feature type="region of interest" description="Disordered" evidence="1">
    <location>
        <begin position="684"/>
        <end position="727"/>
    </location>
</feature>
<feature type="region of interest" description="Disordered" evidence="1">
    <location>
        <begin position="467"/>
        <end position="491"/>
    </location>
</feature>
<keyword evidence="2" id="KW-0812">Transmembrane</keyword>
<feature type="compositionally biased region" description="Low complexity" evidence="1">
    <location>
        <begin position="388"/>
        <end position="400"/>
    </location>
</feature>
<dbReference type="OrthoDB" id="432528at2759"/>
<dbReference type="EMBL" id="JAACJP010000009">
    <property type="protein sequence ID" value="KAF5382121.1"/>
    <property type="molecule type" value="Genomic_DNA"/>
</dbReference>
<dbReference type="AlphaFoldDB" id="A0A8H5HFC6"/>
<name>A0A8H5HFC6_9AGAR</name>
<dbReference type="Pfam" id="PF24681">
    <property type="entry name" value="Kelch_KLHDC2_KLHL20_DRC7"/>
    <property type="match status" value="1"/>
</dbReference>
<organism evidence="4 5">
    <name type="scientific">Tricholomella constricta</name>
    <dbReference type="NCBI Taxonomy" id="117010"/>
    <lineage>
        <taxon>Eukaryota</taxon>
        <taxon>Fungi</taxon>
        <taxon>Dikarya</taxon>
        <taxon>Basidiomycota</taxon>
        <taxon>Agaricomycotina</taxon>
        <taxon>Agaricomycetes</taxon>
        <taxon>Agaricomycetidae</taxon>
        <taxon>Agaricales</taxon>
        <taxon>Tricholomatineae</taxon>
        <taxon>Lyophyllaceae</taxon>
        <taxon>Tricholomella</taxon>
    </lineage>
</organism>
<feature type="chain" id="PRO_5034103843" description="Galactose oxidase" evidence="3">
    <location>
        <begin position="22"/>
        <end position="1014"/>
    </location>
</feature>
<feature type="region of interest" description="Disordered" evidence="1">
    <location>
        <begin position="761"/>
        <end position="835"/>
    </location>
</feature>
<dbReference type="Gene3D" id="2.120.10.80">
    <property type="entry name" value="Kelch-type beta propeller"/>
    <property type="match status" value="2"/>
</dbReference>
<keyword evidence="3" id="KW-0732">Signal</keyword>
<protein>
    <recommendedName>
        <fullName evidence="6">Galactose oxidase</fullName>
    </recommendedName>
</protein>
<feature type="compositionally biased region" description="Low complexity" evidence="1">
    <location>
        <begin position="695"/>
        <end position="719"/>
    </location>
</feature>
<evidence type="ECO:0000313" key="4">
    <source>
        <dbReference type="EMBL" id="KAF5382121.1"/>
    </source>
</evidence>
<feature type="transmembrane region" description="Helical" evidence="2">
    <location>
        <begin position="430"/>
        <end position="453"/>
    </location>
</feature>
<reference evidence="4 5" key="1">
    <citation type="journal article" date="2020" name="ISME J.">
        <title>Uncovering the hidden diversity of litter-decomposition mechanisms in mushroom-forming fungi.</title>
        <authorList>
            <person name="Floudas D."/>
            <person name="Bentzer J."/>
            <person name="Ahren D."/>
            <person name="Johansson T."/>
            <person name="Persson P."/>
            <person name="Tunlid A."/>
        </authorList>
    </citation>
    <scope>NUCLEOTIDE SEQUENCE [LARGE SCALE GENOMIC DNA]</scope>
    <source>
        <strain evidence="4 5">CBS 661.87</strain>
    </source>
</reference>
<feature type="compositionally biased region" description="Basic and acidic residues" evidence="1">
    <location>
        <begin position="955"/>
        <end position="967"/>
    </location>
</feature>
<comment type="caution">
    <text evidence="4">The sequence shown here is derived from an EMBL/GenBank/DDBJ whole genome shotgun (WGS) entry which is preliminary data.</text>
</comment>
<gene>
    <name evidence="4" type="ORF">D9615_004434</name>
</gene>
<keyword evidence="2" id="KW-1133">Transmembrane helix</keyword>
<evidence type="ECO:0000256" key="2">
    <source>
        <dbReference type="SAM" id="Phobius"/>
    </source>
</evidence>
<evidence type="ECO:0000256" key="3">
    <source>
        <dbReference type="SAM" id="SignalP"/>
    </source>
</evidence>
<dbReference type="InterPro" id="IPR015915">
    <property type="entry name" value="Kelch-typ_b-propeller"/>
</dbReference>
<dbReference type="Proteomes" id="UP000565441">
    <property type="component" value="Unassembled WGS sequence"/>
</dbReference>
<sequence>MNARLLCSLCIAYFVSDQVAAYDADPRWGQATVLINDALFVHGGKTDPFNSYSYTAAPNSNDILYLPLSAPFDSSSPPWHLLSIASNSSSSEGPSLSWHTLSAFNTSHVMIFGGQPGPNSPTVLVGVADSVYLLNVQNRFEPSWITEPTSWANEPIRRVHHSAATSPSGSILVVGGEKADDSKIAFSEHYIFYPDIPSFTLLSSDNGPPAITGHASVMLPDSRLLVFGGYSQSTDSLLPFSTIWALDTTQSSPSWSSISVSDSPLPPPRRAFAATAIAGGNVLIHGGSDAVLQNDWADGWILDTTQNPMVWKQVEVLSQLGARRDHFAASYGNQVIFGFGYSNGKASPASLQIYDIELGDFKPGFTPLPPSSTQMQTHPGPSQTSKHPTSTGSSISTSPGVHPTDPADPGNPNNGGGGHPNESKNDKTTAVVVGTVLGVLGLLIVALAGAYYVRRHRRLTDERRFTTLQGSDSDDDGESPHFSSGIPAASFSPDKQTFRSLGVLNSLGLAGVVAAATGTKNARHAPERRDMLADEDTRDFGAWYDGRRRDGTGGSSWSLMSIISPRKRSREPSIAGSTGGASWKEKAEPFTDGVALMRDEESGYAGTSRLQGRRQMSFASTRTYNDPFADPIQEEPLDSYVDEGDTPTQPYLHPLPQQFPTLRTILPVSQGGHLLSPLTERTSQNTLSIHDPPNSVSSHSTSQNSPFDTSSSRVTSRTSLEPPKSPVLFTSSIIGATPTNRPMKRSNSWWARFAHTSFLDRRTSDTSTRGMPEFRDPKPPPRLVAIEESVHSASPEGHSPKSQLSSSSQRDPSSGISRHASRLQGGHNKSLSSVRTADTNAIERIAGMMDVVQLVRSGSRRTVSTGTTASLSIDTRPSSWIHENYGAAGHGDSELVNVASPIEMTDAEALSRHPDHYHPSIQALASSSVPVTSSPTSPSNPGIPPSSGTVAARIQEFERRQSHDRDAPPPGNMKRHEERSKKRTHSMTVNYGLIPRASLYVANPDHVNSSSGDS</sequence>
<proteinExistence type="predicted"/>
<evidence type="ECO:0000256" key="1">
    <source>
        <dbReference type="SAM" id="MobiDB-lite"/>
    </source>
</evidence>
<feature type="compositionally biased region" description="Low complexity" evidence="1">
    <location>
        <begin position="926"/>
        <end position="948"/>
    </location>
</feature>
<evidence type="ECO:0008006" key="6">
    <source>
        <dbReference type="Google" id="ProtNLM"/>
    </source>
</evidence>
<feature type="compositionally biased region" description="Polar residues" evidence="1">
    <location>
        <begin position="371"/>
        <end position="387"/>
    </location>
</feature>
<feature type="region of interest" description="Disordered" evidence="1">
    <location>
        <begin position="365"/>
        <end position="426"/>
    </location>
</feature>
<feature type="region of interest" description="Disordered" evidence="1">
    <location>
        <begin position="925"/>
        <end position="1014"/>
    </location>
</feature>
<dbReference type="PANTHER" id="PTHR46175">
    <property type="entry name" value="BACTERIOOPSIN TRANSCRIPTIONAL ACTIVATOR"/>
    <property type="match status" value="1"/>
</dbReference>
<keyword evidence="5" id="KW-1185">Reference proteome</keyword>
<dbReference type="SUPFAM" id="SSF117281">
    <property type="entry name" value="Kelch motif"/>
    <property type="match status" value="1"/>
</dbReference>
<evidence type="ECO:0000313" key="5">
    <source>
        <dbReference type="Proteomes" id="UP000565441"/>
    </source>
</evidence>
<dbReference type="PANTHER" id="PTHR46175:SF4">
    <property type="entry name" value="BACTERIOOPSIN TRANSCRIPTIONAL ACTIVATOR"/>
    <property type="match status" value="1"/>
</dbReference>
<keyword evidence="2" id="KW-0472">Membrane</keyword>
<accession>A0A8H5HFC6</accession>
<feature type="compositionally biased region" description="Low complexity" evidence="1">
    <location>
        <begin position="800"/>
        <end position="818"/>
    </location>
</feature>